<dbReference type="Gene3D" id="1.10.238.10">
    <property type="entry name" value="EF-hand"/>
    <property type="match status" value="1"/>
</dbReference>
<dbReference type="Proteomes" id="UP000275408">
    <property type="component" value="Unassembled WGS sequence"/>
</dbReference>
<dbReference type="PROSITE" id="PS50222">
    <property type="entry name" value="EF_HAND_2"/>
    <property type="match status" value="1"/>
</dbReference>
<proteinExistence type="predicted"/>
<keyword evidence="4" id="KW-1185">Reference proteome</keyword>
<dbReference type="OrthoDB" id="435273at2759"/>
<dbReference type="Pfam" id="PF13405">
    <property type="entry name" value="EF-hand_6"/>
    <property type="match status" value="1"/>
</dbReference>
<name>A0A3M6TW33_POCDA</name>
<evidence type="ECO:0000313" key="4">
    <source>
        <dbReference type="Proteomes" id="UP000275408"/>
    </source>
</evidence>
<evidence type="ECO:0000256" key="1">
    <source>
        <dbReference type="SAM" id="MobiDB-lite"/>
    </source>
</evidence>
<dbReference type="InterPro" id="IPR011992">
    <property type="entry name" value="EF-hand-dom_pair"/>
</dbReference>
<evidence type="ECO:0000313" key="3">
    <source>
        <dbReference type="EMBL" id="RMX45602.1"/>
    </source>
</evidence>
<dbReference type="EMBL" id="RCHS01002815">
    <property type="protein sequence ID" value="RMX45602.1"/>
    <property type="molecule type" value="Genomic_DNA"/>
</dbReference>
<dbReference type="GO" id="GO:0005509">
    <property type="term" value="F:calcium ion binding"/>
    <property type="evidence" value="ECO:0007669"/>
    <property type="project" value="InterPro"/>
</dbReference>
<reference evidence="3 4" key="1">
    <citation type="journal article" date="2018" name="Sci. Rep.">
        <title>Comparative analysis of the Pocillopora damicornis genome highlights role of immune system in coral evolution.</title>
        <authorList>
            <person name="Cunning R."/>
            <person name="Bay R.A."/>
            <person name="Gillette P."/>
            <person name="Baker A.C."/>
            <person name="Traylor-Knowles N."/>
        </authorList>
    </citation>
    <scope>NUCLEOTIDE SEQUENCE [LARGE SCALE GENOMIC DNA]</scope>
    <source>
        <strain evidence="3">RSMAS</strain>
        <tissue evidence="3">Whole animal</tissue>
    </source>
</reference>
<gene>
    <name evidence="3" type="ORF">pdam_00013130</name>
</gene>
<dbReference type="InterPro" id="IPR002048">
    <property type="entry name" value="EF_hand_dom"/>
</dbReference>
<feature type="region of interest" description="Disordered" evidence="1">
    <location>
        <begin position="1"/>
        <end position="23"/>
    </location>
</feature>
<organism evidence="3 4">
    <name type="scientific">Pocillopora damicornis</name>
    <name type="common">Cauliflower coral</name>
    <name type="synonym">Millepora damicornis</name>
    <dbReference type="NCBI Taxonomy" id="46731"/>
    <lineage>
        <taxon>Eukaryota</taxon>
        <taxon>Metazoa</taxon>
        <taxon>Cnidaria</taxon>
        <taxon>Anthozoa</taxon>
        <taxon>Hexacorallia</taxon>
        <taxon>Scleractinia</taxon>
        <taxon>Astrocoeniina</taxon>
        <taxon>Pocilloporidae</taxon>
        <taxon>Pocillopora</taxon>
    </lineage>
</organism>
<dbReference type="SUPFAM" id="SSF47473">
    <property type="entry name" value="EF-hand"/>
    <property type="match status" value="1"/>
</dbReference>
<feature type="compositionally biased region" description="Basic and acidic residues" evidence="1">
    <location>
        <begin position="12"/>
        <end position="23"/>
    </location>
</feature>
<accession>A0A3M6TW33</accession>
<feature type="domain" description="EF-hand" evidence="2">
    <location>
        <begin position="24"/>
        <end position="59"/>
    </location>
</feature>
<sequence length="95" mass="10830">MVSRGHRKLKEKKINEEDRQNSCHTTKDLMSAFHIFDAQNKGYIESRELREALGLTGAGIPDDELKKMLQETGLLTDRKITFAGHQAINDESMNQ</sequence>
<protein>
    <recommendedName>
        <fullName evidence="2">EF-hand domain-containing protein</fullName>
    </recommendedName>
</protein>
<feature type="compositionally biased region" description="Basic residues" evidence="1">
    <location>
        <begin position="1"/>
        <end position="11"/>
    </location>
</feature>
<evidence type="ECO:0000259" key="2">
    <source>
        <dbReference type="PROSITE" id="PS50222"/>
    </source>
</evidence>
<dbReference type="AlphaFoldDB" id="A0A3M6TW33"/>
<comment type="caution">
    <text evidence="3">The sequence shown here is derived from an EMBL/GenBank/DDBJ whole genome shotgun (WGS) entry which is preliminary data.</text>
</comment>
<dbReference type="STRING" id="46731.A0A3M6TW33"/>